<protein>
    <submittedName>
        <fullName evidence="1">Uncharacterized protein</fullName>
    </submittedName>
</protein>
<dbReference type="Proteomes" id="UP001597497">
    <property type="component" value="Unassembled WGS sequence"/>
</dbReference>
<accession>A0ABW5RDJ9</accession>
<proteinExistence type="predicted"/>
<evidence type="ECO:0000313" key="1">
    <source>
        <dbReference type="EMBL" id="MFD2673128.1"/>
    </source>
</evidence>
<reference evidence="2" key="1">
    <citation type="journal article" date="2019" name="Int. J. Syst. Evol. Microbiol.">
        <title>The Global Catalogue of Microorganisms (GCM) 10K type strain sequencing project: providing services to taxonomists for standard genome sequencing and annotation.</title>
        <authorList>
            <consortium name="The Broad Institute Genomics Platform"/>
            <consortium name="The Broad Institute Genome Sequencing Center for Infectious Disease"/>
            <person name="Wu L."/>
            <person name="Ma J."/>
        </authorList>
    </citation>
    <scope>NUCLEOTIDE SEQUENCE [LARGE SCALE GENOMIC DNA]</scope>
    <source>
        <strain evidence="2">KCTC 33676</strain>
    </source>
</reference>
<keyword evidence="2" id="KW-1185">Reference proteome</keyword>
<gene>
    <name evidence="1" type="ORF">ACFSUC_16270</name>
</gene>
<dbReference type="RefSeq" id="WP_379930685.1">
    <property type="nucleotide sequence ID" value="NZ_JBHUMM010000043.1"/>
</dbReference>
<dbReference type="EMBL" id="JBHUMM010000043">
    <property type="protein sequence ID" value="MFD2673128.1"/>
    <property type="molecule type" value="Genomic_DNA"/>
</dbReference>
<organism evidence="1 2">
    <name type="scientific">Marinicrinis sediminis</name>
    <dbReference type="NCBI Taxonomy" id="1652465"/>
    <lineage>
        <taxon>Bacteria</taxon>
        <taxon>Bacillati</taxon>
        <taxon>Bacillota</taxon>
        <taxon>Bacilli</taxon>
        <taxon>Bacillales</taxon>
        <taxon>Paenibacillaceae</taxon>
    </lineage>
</organism>
<evidence type="ECO:0000313" key="2">
    <source>
        <dbReference type="Proteomes" id="UP001597497"/>
    </source>
</evidence>
<comment type="caution">
    <text evidence="1">The sequence shown here is derived from an EMBL/GenBank/DDBJ whole genome shotgun (WGS) entry which is preliminary data.</text>
</comment>
<name>A0ABW5RDJ9_9BACL</name>
<sequence length="103" mass="12381">MIAYGAEEMKDMRIDAIRPNWEIRNDYYVDITCTLWVKDEEEHLYEYDYTALVICTHEGQILDMTPQFDGMDCELQFTPFEKDRIKQLLLADPDIQNRWPAKR</sequence>